<reference evidence="8 9" key="1">
    <citation type="journal article" date="2019" name="Nat. Microbiol.">
        <title>Mediterranean grassland soil C-N compound turnover is dependent on rainfall and depth, and is mediated by genomically divergent microorganisms.</title>
        <authorList>
            <person name="Diamond S."/>
            <person name="Andeer P.F."/>
            <person name="Li Z."/>
            <person name="Crits-Christoph A."/>
            <person name="Burstein D."/>
            <person name="Anantharaman K."/>
            <person name="Lane K.R."/>
            <person name="Thomas B.C."/>
            <person name="Pan C."/>
            <person name="Northen T.R."/>
            <person name="Banfield J.F."/>
        </authorList>
    </citation>
    <scope>NUCLEOTIDE SEQUENCE [LARGE SCALE GENOMIC DNA]</scope>
    <source>
        <strain evidence="8">NP_5</strain>
    </source>
</reference>
<evidence type="ECO:0000256" key="6">
    <source>
        <dbReference type="ARBA" id="ARBA00023160"/>
    </source>
</evidence>
<dbReference type="AlphaFoldDB" id="A0A537LLX7"/>
<keyword evidence="6" id="KW-0275">Fatty acid biosynthesis</keyword>
<dbReference type="InterPro" id="IPR016039">
    <property type="entry name" value="Thiolase-like"/>
</dbReference>
<feature type="non-terminal residue" evidence="8">
    <location>
        <position position="1"/>
    </location>
</feature>
<evidence type="ECO:0000313" key="9">
    <source>
        <dbReference type="Proteomes" id="UP000320393"/>
    </source>
</evidence>
<dbReference type="InterPro" id="IPR013747">
    <property type="entry name" value="ACP_syn_III_C"/>
</dbReference>
<dbReference type="EMBL" id="VBAM01000368">
    <property type="protein sequence ID" value="TMJ08982.1"/>
    <property type="molecule type" value="Genomic_DNA"/>
</dbReference>
<evidence type="ECO:0000256" key="1">
    <source>
        <dbReference type="ARBA" id="ARBA00008642"/>
    </source>
</evidence>
<evidence type="ECO:0000256" key="5">
    <source>
        <dbReference type="ARBA" id="ARBA00023098"/>
    </source>
</evidence>
<evidence type="ECO:0000313" key="8">
    <source>
        <dbReference type="EMBL" id="TMJ08982.1"/>
    </source>
</evidence>
<keyword evidence="4" id="KW-0276">Fatty acid metabolism</keyword>
<evidence type="ECO:0000259" key="7">
    <source>
        <dbReference type="Pfam" id="PF08541"/>
    </source>
</evidence>
<feature type="domain" description="Beta-ketoacyl-[acyl-carrier-protein] synthase III C-terminal" evidence="7">
    <location>
        <begin position="75"/>
        <end position="164"/>
    </location>
</feature>
<dbReference type="GO" id="GO:0006633">
    <property type="term" value="P:fatty acid biosynthetic process"/>
    <property type="evidence" value="ECO:0007669"/>
    <property type="project" value="UniProtKB-KW"/>
</dbReference>
<comment type="caution">
    <text evidence="8">The sequence shown here is derived from an EMBL/GenBank/DDBJ whole genome shotgun (WGS) entry which is preliminary data.</text>
</comment>
<dbReference type="SUPFAM" id="SSF53901">
    <property type="entry name" value="Thiolase-like"/>
    <property type="match status" value="1"/>
</dbReference>
<evidence type="ECO:0000256" key="3">
    <source>
        <dbReference type="ARBA" id="ARBA00022679"/>
    </source>
</evidence>
<name>A0A537LLX7_9BACT</name>
<evidence type="ECO:0000256" key="4">
    <source>
        <dbReference type="ARBA" id="ARBA00022832"/>
    </source>
</evidence>
<dbReference type="Gene3D" id="3.40.47.10">
    <property type="match status" value="1"/>
</dbReference>
<dbReference type="PANTHER" id="PTHR43091">
    <property type="entry name" value="3-OXOACYL-[ACYL-CARRIER-PROTEIN] SYNTHASE"/>
    <property type="match status" value="1"/>
</dbReference>
<proteinExistence type="inferred from homology"/>
<evidence type="ECO:0000256" key="2">
    <source>
        <dbReference type="ARBA" id="ARBA00022516"/>
    </source>
</evidence>
<protein>
    <submittedName>
        <fullName evidence="8">3-oxoacyl-ACP synthase</fullName>
    </submittedName>
</protein>
<accession>A0A537LLX7</accession>
<dbReference type="PANTHER" id="PTHR43091:SF1">
    <property type="entry name" value="BETA-KETOACYL-[ACYL-CARRIER-PROTEIN] SYNTHASE III, CHLOROPLASTIC"/>
    <property type="match status" value="1"/>
</dbReference>
<organism evidence="8 9">
    <name type="scientific">Candidatus Segetimicrobium genomatis</name>
    <dbReference type="NCBI Taxonomy" id="2569760"/>
    <lineage>
        <taxon>Bacteria</taxon>
        <taxon>Bacillati</taxon>
        <taxon>Candidatus Sysuimicrobiota</taxon>
        <taxon>Candidatus Sysuimicrobiia</taxon>
        <taxon>Candidatus Sysuimicrobiales</taxon>
        <taxon>Candidatus Segetimicrobiaceae</taxon>
        <taxon>Candidatus Segetimicrobium</taxon>
    </lineage>
</organism>
<dbReference type="Proteomes" id="UP000320393">
    <property type="component" value="Unassembled WGS sequence"/>
</dbReference>
<keyword evidence="5" id="KW-0443">Lipid metabolism</keyword>
<keyword evidence="2" id="KW-0444">Lipid biosynthesis</keyword>
<dbReference type="GO" id="GO:0016746">
    <property type="term" value="F:acyltransferase activity"/>
    <property type="evidence" value="ECO:0007669"/>
    <property type="project" value="InterPro"/>
</dbReference>
<gene>
    <name evidence="8" type="ORF">E6H02_09385</name>
</gene>
<sequence>GAAILRPARKGDGFLSFCLGGDGQGGDALQMKAGGSRRPASYETIERGEHYIAMNGSEVYQFAVRAICDAAAQALREADLGPADVDFVIPHQANIRIIESAARRLRIPMEKFFVNVQRYGNTSAASIPVALYEAAAAGRVRDGGLGVLVTFGAGYTWGACTIRWGGGIRKRA</sequence>
<keyword evidence="3" id="KW-0808">Transferase</keyword>
<comment type="similarity">
    <text evidence="1">Belongs to the thiolase-like superfamily. FabH family.</text>
</comment>
<dbReference type="Pfam" id="PF08541">
    <property type="entry name" value="ACP_syn_III_C"/>
    <property type="match status" value="1"/>
</dbReference>